<evidence type="ECO:0000256" key="2">
    <source>
        <dbReference type="ARBA" id="ARBA00023015"/>
    </source>
</evidence>
<evidence type="ECO:0000256" key="4">
    <source>
        <dbReference type="ARBA" id="ARBA00023163"/>
    </source>
</evidence>
<dbReference type="Proteomes" id="UP000093111">
    <property type="component" value="Unassembled WGS sequence"/>
</dbReference>
<dbReference type="PROSITE" id="PS50931">
    <property type="entry name" value="HTH_LYSR"/>
    <property type="match status" value="1"/>
</dbReference>
<dbReference type="GO" id="GO:0003700">
    <property type="term" value="F:DNA-binding transcription factor activity"/>
    <property type="evidence" value="ECO:0007669"/>
    <property type="project" value="InterPro"/>
</dbReference>
<dbReference type="RefSeq" id="WP_068953909.1">
    <property type="nucleotide sequence ID" value="NZ_LGLV01000006.1"/>
</dbReference>
<dbReference type="SUPFAM" id="SSF53850">
    <property type="entry name" value="Periplasmic binding protein-like II"/>
    <property type="match status" value="1"/>
</dbReference>
<evidence type="ECO:0000313" key="6">
    <source>
        <dbReference type="EMBL" id="OBZ95661.1"/>
    </source>
</evidence>
<comment type="similarity">
    <text evidence="1">Belongs to the LysR transcriptional regulatory family.</text>
</comment>
<sequence>MNDASLWNEMPVLDIEALASFVAIAEQGSFSLASADLQCAPSSITMRIKKLEALLGVSLFDRRSRAVTLSKNGEILLVYAKSILSLSDEAVVAITRSPFCGLVRIGTTIDLSETLLPPILKTLSRKYPSITIDVMIAEWRDLVRQQGDRSVDIAVFSCIENDMASQGELVSAEPLVWAERLGGRARRQPRLPLALGCQPCELREIALALLGGQGWQYRLAYESVSPSLQRVAVLSDHAIAPLPLSFMTSEMREIPLGVDLPKLPLKEIRLLGGGSEAAEAVQIICDAIRQGCLLV</sequence>
<dbReference type="OrthoDB" id="8479357at2"/>
<gene>
    <name evidence="6" type="ORF">ADU59_09815</name>
</gene>
<protein>
    <recommendedName>
        <fullName evidence="5">HTH lysR-type domain-containing protein</fullName>
    </recommendedName>
</protein>
<dbReference type="PANTHER" id="PTHR30579">
    <property type="entry name" value="TRANSCRIPTIONAL REGULATOR"/>
    <property type="match status" value="1"/>
</dbReference>
<accession>A0A1C7P368</accession>
<evidence type="ECO:0000313" key="7">
    <source>
        <dbReference type="Proteomes" id="UP000093111"/>
    </source>
</evidence>
<dbReference type="SUPFAM" id="SSF46785">
    <property type="entry name" value="Winged helix' DNA-binding domain"/>
    <property type="match status" value="1"/>
</dbReference>
<dbReference type="InterPro" id="IPR000847">
    <property type="entry name" value="LysR_HTH_N"/>
</dbReference>
<keyword evidence="4" id="KW-0804">Transcription</keyword>
<dbReference type="InterPro" id="IPR050176">
    <property type="entry name" value="LTTR"/>
</dbReference>
<dbReference type="InterPro" id="IPR036390">
    <property type="entry name" value="WH_DNA-bd_sf"/>
</dbReference>
<comment type="caution">
    <text evidence="6">The sequence shown here is derived from an EMBL/GenBank/DDBJ whole genome shotgun (WGS) entry which is preliminary data.</text>
</comment>
<dbReference type="STRING" id="1612624.ADU59_09815"/>
<dbReference type="InterPro" id="IPR036388">
    <property type="entry name" value="WH-like_DNA-bd_sf"/>
</dbReference>
<dbReference type="Gene3D" id="1.10.10.10">
    <property type="entry name" value="Winged helix-like DNA-binding domain superfamily/Winged helix DNA-binding domain"/>
    <property type="match status" value="1"/>
</dbReference>
<dbReference type="Pfam" id="PF03466">
    <property type="entry name" value="LysR_substrate"/>
    <property type="match status" value="1"/>
</dbReference>
<evidence type="ECO:0000256" key="3">
    <source>
        <dbReference type="ARBA" id="ARBA00023125"/>
    </source>
</evidence>
<dbReference type="AlphaFoldDB" id="A0A1C7P368"/>
<dbReference type="Gene3D" id="3.40.190.10">
    <property type="entry name" value="Periplasmic binding protein-like II"/>
    <property type="match status" value="2"/>
</dbReference>
<reference evidence="6 7" key="1">
    <citation type="journal article" date="2016" name="Syst. Appl. Microbiol.">
        <title>Pararhizobium polonicum sp. nov. isolated from tumors on stone fruit rootstocks.</title>
        <authorList>
            <person name="Pulawska J."/>
            <person name="Kuzmanovic N."/>
            <person name="Willems A."/>
            <person name="Pothier J.F."/>
        </authorList>
    </citation>
    <scope>NUCLEOTIDE SEQUENCE [LARGE SCALE GENOMIC DNA]</scope>
    <source>
        <strain evidence="6 7">F5.1</strain>
    </source>
</reference>
<proteinExistence type="inferred from homology"/>
<dbReference type="PANTHER" id="PTHR30579:SF7">
    <property type="entry name" value="HTH-TYPE TRANSCRIPTIONAL REGULATOR LRHA-RELATED"/>
    <property type="match status" value="1"/>
</dbReference>
<organism evidence="6 7">
    <name type="scientific">Pararhizobium polonicum</name>
    <dbReference type="NCBI Taxonomy" id="1612624"/>
    <lineage>
        <taxon>Bacteria</taxon>
        <taxon>Pseudomonadati</taxon>
        <taxon>Pseudomonadota</taxon>
        <taxon>Alphaproteobacteria</taxon>
        <taxon>Hyphomicrobiales</taxon>
        <taxon>Rhizobiaceae</taxon>
        <taxon>Rhizobium/Agrobacterium group</taxon>
        <taxon>Pararhizobium</taxon>
    </lineage>
</organism>
<evidence type="ECO:0000256" key="1">
    <source>
        <dbReference type="ARBA" id="ARBA00009437"/>
    </source>
</evidence>
<dbReference type="InterPro" id="IPR005119">
    <property type="entry name" value="LysR_subst-bd"/>
</dbReference>
<dbReference type="GO" id="GO:0003677">
    <property type="term" value="F:DNA binding"/>
    <property type="evidence" value="ECO:0007669"/>
    <property type="project" value="UniProtKB-KW"/>
</dbReference>
<name>A0A1C7P368_9HYPH</name>
<dbReference type="EMBL" id="LGLV01000006">
    <property type="protein sequence ID" value="OBZ95661.1"/>
    <property type="molecule type" value="Genomic_DNA"/>
</dbReference>
<evidence type="ECO:0000259" key="5">
    <source>
        <dbReference type="PROSITE" id="PS50931"/>
    </source>
</evidence>
<keyword evidence="3" id="KW-0238">DNA-binding</keyword>
<keyword evidence="7" id="KW-1185">Reference proteome</keyword>
<dbReference type="Pfam" id="PF00126">
    <property type="entry name" value="HTH_1"/>
    <property type="match status" value="1"/>
</dbReference>
<keyword evidence="2" id="KW-0805">Transcription regulation</keyword>
<feature type="domain" description="HTH lysR-type" evidence="5">
    <location>
        <begin position="13"/>
        <end position="70"/>
    </location>
</feature>